<dbReference type="Proteomes" id="UP001163624">
    <property type="component" value="Chromosome"/>
</dbReference>
<organism evidence="1 2">
    <name type="scientific">Pseudomonas triclosanedens</name>
    <dbReference type="NCBI Taxonomy" id="2961893"/>
    <lineage>
        <taxon>Bacteria</taxon>
        <taxon>Pseudomonadati</taxon>
        <taxon>Pseudomonadota</taxon>
        <taxon>Gammaproteobacteria</taxon>
        <taxon>Pseudomonadales</taxon>
        <taxon>Pseudomonadaceae</taxon>
        <taxon>Pseudomonas</taxon>
    </lineage>
</organism>
<sequence>MDERILAFATPGEKSPIIMPGIATPDTRPATPGIRLEPAGHAVCARYRRHRWIAIDSI</sequence>
<evidence type="ECO:0000313" key="1">
    <source>
        <dbReference type="EMBL" id="WAI46999.1"/>
    </source>
</evidence>
<proteinExistence type="predicted"/>
<keyword evidence="2" id="KW-1185">Reference proteome</keyword>
<reference evidence="1" key="1">
    <citation type="submission" date="2022-11" db="EMBL/GenBank/DDBJ databases">
        <title>Pseudomonas triclosanedens sp. nov., a triclosan degrader isolated from activated sludge.</title>
        <authorList>
            <person name="Yin Y."/>
            <person name="Lu Z."/>
        </authorList>
    </citation>
    <scope>NUCLEOTIDE SEQUENCE</scope>
    <source>
        <strain evidence="1">ZM23</strain>
    </source>
</reference>
<protein>
    <submittedName>
        <fullName evidence="1">Uncharacterized protein</fullName>
    </submittedName>
</protein>
<dbReference type="RefSeq" id="WP_254476468.1">
    <property type="nucleotide sequence ID" value="NZ_CP113432.1"/>
</dbReference>
<dbReference type="EMBL" id="CP113432">
    <property type="protein sequence ID" value="WAI46999.1"/>
    <property type="molecule type" value="Genomic_DNA"/>
</dbReference>
<accession>A0ABY6ZQ15</accession>
<name>A0ABY6ZQ15_9PSED</name>
<gene>
    <name evidence="1" type="ORF">OU419_14540</name>
</gene>
<evidence type="ECO:0000313" key="2">
    <source>
        <dbReference type="Proteomes" id="UP001163624"/>
    </source>
</evidence>